<feature type="domain" description="SHSP" evidence="3">
    <location>
        <begin position="50"/>
        <end position="146"/>
    </location>
</feature>
<evidence type="ECO:0000256" key="2">
    <source>
        <dbReference type="RuleBase" id="RU003616"/>
    </source>
</evidence>
<evidence type="ECO:0000256" key="1">
    <source>
        <dbReference type="PROSITE-ProRule" id="PRU00285"/>
    </source>
</evidence>
<dbReference type="PROSITE" id="PS01031">
    <property type="entry name" value="SHSP"/>
    <property type="match status" value="1"/>
</dbReference>
<name>A0AAV7W9D4_PLEWA</name>
<dbReference type="PANTHER" id="PTHR47097">
    <property type="entry name" value="HEAT SHOCK PROTEIN BETA-3"/>
    <property type="match status" value="1"/>
</dbReference>
<organism evidence="4 5">
    <name type="scientific">Pleurodeles waltl</name>
    <name type="common">Iberian ribbed newt</name>
    <dbReference type="NCBI Taxonomy" id="8319"/>
    <lineage>
        <taxon>Eukaryota</taxon>
        <taxon>Metazoa</taxon>
        <taxon>Chordata</taxon>
        <taxon>Craniata</taxon>
        <taxon>Vertebrata</taxon>
        <taxon>Euteleostomi</taxon>
        <taxon>Amphibia</taxon>
        <taxon>Batrachia</taxon>
        <taxon>Caudata</taxon>
        <taxon>Salamandroidea</taxon>
        <taxon>Salamandridae</taxon>
        <taxon>Pleurodelinae</taxon>
        <taxon>Pleurodeles</taxon>
    </lineage>
</organism>
<comment type="caution">
    <text evidence="4">The sequence shown here is derived from an EMBL/GenBank/DDBJ whole genome shotgun (WGS) entry which is preliminary data.</text>
</comment>
<evidence type="ECO:0000313" key="4">
    <source>
        <dbReference type="EMBL" id="KAJ1209998.1"/>
    </source>
</evidence>
<dbReference type="Pfam" id="PF00011">
    <property type="entry name" value="HSP20"/>
    <property type="match status" value="1"/>
</dbReference>
<dbReference type="GO" id="GO:0016607">
    <property type="term" value="C:nuclear speck"/>
    <property type="evidence" value="ECO:0007669"/>
    <property type="project" value="TreeGrafter"/>
</dbReference>
<dbReference type="GO" id="GO:0005737">
    <property type="term" value="C:cytoplasm"/>
    <property type="evidence" value="ECO:0007669"/>
    <property type="project" value="TreeGrafter"/>
</dbReference>
<dbReference type="PANTHER" id="PTHR47097:SF1">
    <property type="entry name" value="HEAT SHOCK PROTEIN BETA-3"/>
    <property type="match status" value="1"/>
</dbReference>
<protein>
    <recommendedName>
        <fullName evidence="3">SHSP domain-containing protein</fullName>
    </recommendedName>
</protein>
<reference evidence="4" key="1">
    <citation type="journal article" date="2022" name="bioRxiv">
        <title>Sequencing and chromosome-scale assembly of the giantPleurodeles waltlgenome.</title>
        <authorList>
            <person name="Brown T."/>
            <person name="Elewa A."/>
            <person name="Iarovenko S."/>
            <person name="Subramanian E."/>
            <person name="Araus A.J."/>
            <person name="Petzold A."/>
            <person name="Susuki M."/>
            <person name="Suzuki K.-i.T."/>
            <person name="Hayashi T."/>
            <person name="Toyoda A."/>
            <person name="Oliveira C."/>
            <person name="Osipova E."/>
            <person name="Leigh N.D."/>
            <person name="Simon A."/>
            <person name="Yun M.H."/>
        </authorList>
    </citation>
    <scope>NUCLEOTIDE SEQUENCE</scope>
    <source>
        <strain evidence="4">20211129_DDA</strain>
        <tissue evidence="4">Liver</tissue>
    </source>
</reference>
<comment type="similarity">
    <text evidence="1 2">Belongs to the small heat shock protein (HSP20) family.</text>
</comment>
<sequence>MEGSTVRHWVETPARYSYVFTTKPPEEHTLDHSLFALPGPSVGNRGKQQNAVKAVASELEKTGLEGQAHFHILLDVVQFRPEDILIQIFEGWLVVKAQHGRRMDEHGFISRRFTRTYKLPHGVRTRDLSAVLCHDGILCVELKKRV</sequence>
<dbReference type="SUPFAM" id="SSF49764">
    <property type="entry name" value="HSP20-like chaperones"/>
    <property type="match status" value="1"/>
</dbReference>
<dbReference type="InterPro" id="IPR008978">
    <property type="entry name" value="HSP20-like_chaperone"/>
</dbReference>
<dbReference type="InterPro" id="IPR001436">
    <property type="entry name" value="Alpha-crystallin/sHSP_animal"/>
</dbReference>
<dbReference type="InterPro" id="IPR033894">
    <property type="entry name" value="HSPB3"/>
</dbReference>
<dbReference type="InterPro" id="IPR002068">
    <property type="entry name" value="A-crystallin/Hsp20_dom"/>
</dbReference>
<keyword evidence="5" id="KW-1185">Reference proteome</keyword>
<accession>A0AAV7W9D4</accession>
<gene>
    <name evidence="4" type="ORF">NDU88_005367</name>
</gene>
<dbReference type="PRINTS" id="PR00299">
    <property type="entry name" value="ACRYSTALLIN"/>
</dbReference>
<evidence type="ECO:0000259" key="3">
    <source>
        <dbReference type="PROSITE" id="PS01031"/>
    </source>
</evidence>
<dbReference type="EMBL" id="JANPWB010000002">
    <property type="protein sequence ID" value="KAJ1209998.1"/>
    <property type="molecule type" value="Genomic_DNA"/>
</dbReference>
<proteinExistence type="inferred from homology"/>
<dbReference type="AlphaFoldDB" id="A0AAV7W9D4"/>
<dbReference type="Proteomes" id="UP001066276">
    <property type="component" value="Chromosome 1_2"/>
</dbReference>
<evidence type="ECO:0000313" key="5">
    <source>
        <dbReference type="Proteomes" id="UP001066276"/>
    </source>
</evidence>
<dbReference type="Gene3D" id="2.60.40.790">
    <property type="match status" value="1"/>
</dbReference>